<feature type="transmembrane region" description="Helical" evidence="1">
    <location>
        <begin position="133"/>
        <end position="152"/>
    </location>
</feature>
<dbReference type="PANTHER" id="PTHR40761:SF1">
    <property type="entry name" value="CONSERVED INTEGRAL MEMBRANE ALANINE VALINE AND LEUCINE RICH PROTEIN-RELATED"/>
    <property type="match status" value="1"/>
</dbReference>
<evidence type="ECO:0008006" key="4">
    <source>
        <dbReference type="Google" id="ProtNLM"/>
    </source>
</evidence>
<evidence type="ECO:0000313" key="2">
    <source>
        <dbReference type="EMBL" id="SNS70809.1"/>
    </source>
</evidence>
<dbReference type="EMBL" id="FZNP01000025">
    <property type="protein sequence ID" value="SNS70809.1"/>
    <property type="molecule type" value="Genomic_DNA"/>
</dbReference>
<keyword evidence="3" id="KW-1185">Reference proteome</keyword>
<dbReference type="NCBIfam" id="NF038012">
    <property type="entry name" value="DMT_1"/>
    <property type="match status" value="1"/>
</dbReference>
<protein>
    <recommendedName>
        <fullName evidence="4">Magnesium transporter NIPA</fullName>
    </recommendedName>
</protein>
<sequence length="289" mass="29196">MIAVILGLLGGAANALASVLQRRAARTAPEADAFKPSLIVDLLRQPLWLGGVGALIAAFALQAAALSMAGLALVQPLLASELPFTMILIALLPPRGLRQVPWTGVTVLTVGLAGLLVAAAPSEGLGAPGPGEWIIATAATAGCAAALVAVAWSVRGPIRGVLLGVTTSLGFALTAAFMRTATRAFSGGFVAALTTWELYAMAVAGVASLFMLQNALQSGSLVAVQPALTVTDPVASIALGVGLFGESIRTGPWIAAEILSVVLILLGSGAIARSPLLDDERAVTPARRE</sequence>
<feature type="transmembrane region" description="Helical" evidence="1">
    <location>
        <begin position="99"/>
        <end position="121"/>
    </location>
</feature>
<keyword evidence="1" id="KW-0812">Transmembrane</keyword>
<name>A0A239GNN1_9ACTN</name>
<feature type="transmembrane region" description="Helical" evidence="1">
    <location>
        <begin position="158"/>
        <end position="177"/>
    </location>
</feature>
<feature type="transmembrane region" description="Helical" evidence="1">
    <location>
        <begin position="253"/>
        <end position="272"/>
    </location>
</feature>
<gene>
    <name evidence="2" type="ORF">SAMN06265355_12565</name>
</gene>
<dbReference type="Proteomes" id="UP000198420">
    <property type="component" value="Unassembled WGS sequence"/>
</dbReference>
<feature type="transmembrane region" description="Helical" evidence="1">
    <location>
        <begin position="189"/>
        <end position="212"/>
    </location>
</feature>
<dbReference type="RefSeq" id="WP_089316684.1">
    <property type="nucleotide sequence ID" value="NZ_FZNP01000025.1"/>
</dbReference>
<evidence type="ECO:0000256" key="1">
    <source>
        <dbReference type="SAM" id="Phobius"/>
    </source>
</evidence>
<keyword evidence="1" id="KW-1133">Transmembrane helix</keyword>
<organism evidence="2 3">
    <name type="scientific">Actinomadura mexicana</name>
    <dbReference type="NCBI Taxonomy" id="134959"/>
    <lineage>
        <taxon>Bacteria</taxon>
        <taxon>Bacillati</taxon>
        <taxon>Actinomycetota</taxon>
        <taxon>Actinomycetes</taxon>
        <taxon>Streptosporangiales</taxon>
        <taxon>Thermomonosporaceae</taxon>
        <taxon>Actinomadura</taxon>
    </lineage>
</organism>
<keyword evidence="1" id="KW-0472">Membrane</keyword>
<proteinExistence type="predicted"/>
<accession>A0A239GNN1</accession>
<evidence type="ECO:0000313" key="3">
    <source>
        <dbReference type="Proteomes" id="UP000198420"/>
    </source>
</evidence>
<feature type="transmembrane region" description="Helical" evidence="1">
    <location>
        <begin position="47"/>
        <end position="66"/>
    </location>
</feature>
<reference evidence="3" key="1">
    <citation type="submission" date="2017-06" db="EMBL/GenBank/DDBJ databases">
        <authorList>
            <person name="Varghese N."/>
            <person name="Submissions S."/>
        </authorList>
    </citation>
    <scope>NUCLEOTIDE SEQUENCE [LARGE SCALE GENOMIC DNA]</scope>
    <source>
        <strain evidence="3">DSM 44485</strain>
    </source>
</reference>
<dbReference type="AlphaFoldDB" id="A0A239GNN1"/>
<dbReference type="OrthoDB" id="3822427at2"/>
<dbReference type="PANTHER" id="PTHR40761">
    <property type="entry name" value="CONSERVED INTEGRAL MEMBRANE ALANINE VALINE AND LEUCINE RICH PROTEIN-RELATED"/>
    <property type="match status" value="1"/>
</dbReference>
<feature type="transmembrane region" description="Helical" evidence="1">
    <location>
        <begin position="73"/>
        <end position="93"/>
    </location>
</feature>